<feature type="chain" id="PRO_5035968924" description="Pectin acetylesterase" evidence="5">
    <location>
        <begin position="25"/>
        <end position="397"/>
    </location>
</feature>
<keyword evidence="5" id="KW-0964">Secreted</keyword>
<accession>A0A8T3AMD9</accession>
<keyword evidence="4 5" id="KW-0134">Cell wall</keyword>
<keyword evidence="7" id="KW-1185">Reference proteome</keyword>
<evidence type="ECO:0000256" key="1">
    <source>
        <dbReference type="ARBA" id="ARBA00003534"/>
    </source>
</evidence>
<dbReference type="InterPro" id="IPR004963">
    <property type="entry name" value="PAE/NOTUM"/>
</dbReference>
<dbReference type="GO" id="GO:0071555">
    <property type="term" value="P:cell wall organization"/>
    <property type="evidence" value="ECO:0007669"/>
    <property type="project" value="UniProtKB-KW"/>
</dbReference>
<comment type="subcellular location">
    <subcellularLocation>
        <location evidence="2 5">Secreted</location>
        <location evidence="2 5">Cell wall</location>
    </subcellularLocation>
</comment>
<dbReference type="GO" id="GO:0009505">
    <property type="term" value="C:plant-type cell wall"/>
    <property type="evidence" value="ECO:0007669"/>
    <property type="project" value="TreeGrafter"/>
</dbReference>
<sequence>MEASAFCTLIHAIFYALFTLRVDASFVNITYVKSAVVEGAVCLDGSPPAYHLSPGFGSGVNNWLVQIEGGGWCNNISTCLARKYSRLGSSKQMAKQIAFSGILSNRQSFNPDFYKWNKVKVRYCDGSSFTGDVDRVNPVTKLHYRGARIWVAIMEDLLAKGMDRAENALLSGCSAGGLTSIIHCDNFRSLLPVSARVKCLSDAGFFINAKDITGAEHIKAYFNDVVTTHGSAKNLPSSCTTRLSPGMCFFPQYYAEKIQTPLFILNAAYDSWQIRNILAPGAADPHGTWHDCKLDIKQCSSSQLHMMQGFRIEFLHALAGIGNSSSRGLFINSCYSHCQSEMQETWFRYDSPMLGNKIIAEAVGDWFYMRSSFQKIDCPYPCNTSCKNNTFEANLGA</sequence>
<dbReference type="SMR" id="A0A8T3AMD9"/>
<dbReference type="EC" id="3.1.1.-" evidence="5"/>
<dbReference type="PANTHER" id="PTHR21562">
    <property type="entry name" value="NOTUM-RELATED"/>
    <property type="match status" value="1"/>
</dbReference>
<keyword evidence="5" id="KW-0732">Signal</keyword>
<organism evidence="6 7">
    <name type="scientific">Dendrobium nobile</name>
    <name type="common">Orchid</name>
    <dbReference type="NCBI Taxonomy" id="94219"/>
    <lineage>
        <taxon>Eukaryota</taxon>
        <taxon>Viridiplantae</taxon>
        <taxon>Streptophyta</taxon>
        <taxon>Embryophyta</taxon>
        <taxon>Tracheophyta</taxon>
        <taxon>Spermatophyta</taxon>
        <taxon>Magnoliopsida</taxon>
        <taxon>Liliopsida</taxon>
        <taxon>Asparagales</taxon>
        <taxon>Orchidaceae</taxon>
        <taxon>Epidendroideae</taxon>
        <taxon>Malaxideae</taxon>
        <taxon>Dendrobiinae</taxon>
        <taxon>Dendrobium</taxon>
    </lineage>
</organism>
<evidence type="ECO:0000256" key="2">
    <source>
        <dbReference type="ARBA" id="ARBA00004191"/>
    </source>
</evidence>
<dbReference type="EMBL" id="JAGYWB010000016">
    <property type="protein sequence ID" value="KAI0495385.1"/>
    <property type="molecule type" value="Genomic_DNA"/>
</dbReference>
<dbReference type="AlphaFoldDB" id="A0A8T3AMD9"/>
<name>A0A8T3AMD9_DENNO</name>
<comment type="function">
    <text evidence="1 5">Hydrolyzes acetyl esters in homogalacturonan regions of pectin. In type I primary cell wall, galacturonic acid residues of pectin can be acetylated at the O-2 and O-3 positions. Decreasing the degree of acetylation of pectin gels in vitro alters their physical properties.</text>
</comment>
<dbReference type="PANTHER" id="PTHR21562:SF93">
    <property type="entry name" value="PECTIN ACETYLESTERASE 8"/>
    <property type="match status" value="1"/>
</dbReference>
<dbReference type="Pfam" id="PF03283">
    <property type="entry name" value="PAE"/>
    <property type="match status" value="1"/>
</dbReference>
<keyword evidence="5" id="KW-0378">Hydrolase</keyword>
<protein>
    <recommendedName>
        <fullName evidence="5">Pectin acetylesterase</fullName>
        <ecNumber evidence="5">3.1.1.-</ecNumber>
    </recommendedName>
</protein>
<evidence type="ECO:0000313" key="7">
    <source>
        <dbReference type="Proteomes" id="UP000829196"/>
    </source>
</evidence>
<evidence type="ECO:0000313" key="6">
    <source>
        <dbReference type="EMBL" id="KAI0495385.1"/>
    </source>
</evidence>
<evidence type="ECO:0000256" key="5">
    <source>
        <dbReference type="RuleBase" id="RU363114"/>
    </source>
</evidence>
<dbReference type="GO" id="GO:0052793">
    <property type="term" value="F:pectin acetylesterase activity"/>
    <property type="evidence" value="ECO:0007669"/>
    <property type="project" value="TreeGrafter"/>
</dbReference>
<dbReference type="Proteomes" id="UP000829196">
    <property type="component" value="Unassembled WGS sequence"/>
</dbReference>
<comment type="caution">
    <text evidence="6">The sequence shown here is derived from an EMBL/GenBank/DDBJ whole genome shotgun (WGS) entry which is preliminary data.</text>
</comment>
<proteinExistence type="inferred from homology"/>
<keyword evidence="5" id="KW-0961">Cell wall biogenesis/degradation</keyword>
<evidence type="ECO:0000256" key="4">
    <source>
        <dbReference type="ARBA" id="ARBA00022512"/>
    </source>
</evidence>
<dbReference type="OrthoDB" id="2015280at2759"/>
<comment type="similarity">
    <text evidence="3 5">Belongs to the pectinacetylesterase family.</text>
</comment>
<evidence type="ECO:0000256" key="3">
    <source>
        <dbReference type="ARBA" id="ARBA00005784"/>
    </source>
</evidence>
<gene>
    <name evidence="6" type="ORF">KFK09_021686</name>
</gene>
<feature type="signal peptide" evidence="5">
    <location>
        <begin position="1"/>
        <end position="24"/>
    </location>
</feature>
<reference evidence="6" key="1">
    <citation type="journal article" date="2022" name="Front. Genet.">
        <title>Chromosome-Scale Assembly of the Dendrobium nobile Genome Provides Insights Into the Molecular Mechanism of the Biosynthesis of the Medicinal Active Ingredient of Dendrobium.</title>
        <authorList>
            <person name="Xu Q."/>
            <person name="Niu S.-C."/>
            <person name="Li K.-L."/>
            <person name="Zheng P.-J."/>
            <person name="Zhang X.-J."/>
            <person name="Jia Y."/>
            <person name="Liu Y."/>
            <person name="Niu Y.-X."/>
            <person name="Yu L.-H."/>
            <person name="Chen D.-F."/>
            <person name="Zhang G.-Q."/>
        </authorList>
    </citation>
    <scope>NUCLEOTIDE SEQUENCE</scope>
    <source>
        <tissue evidence="6">Leaf</tissue>
    </source>
</reference>